<protein>
    <submittedName>
        <fullName evidence="1">Uncharacterized protein</fullName>
    </submittedName>
</protein>
<organism evidence="1 2">
    <name type="scientific">Dermacentor silvarum</name>
    <name type="common">Tick</name>
    <dbReference type="NCBI Taxonomy" id="543639"/>
    <lineage>
        <taxon>Eukaryota</taxon>
        <taxon>Metazoa</taxon>
        <taxon>Ecdysozoa</taxon>
        <taxon>Arthropoda</taxon>
        <taxon>Chelicerata</taxon>
        <taxon>Arachnida</taxon>
        <taxon>Acari</taxon>
        <taxon>Parasitiformes</taxon>
        <taxon>Ixodida</taxon>
        <taxon>Ixodoidea</taxon>
        <taxon>Ixodidae</taxon>
        <taxon>Rhipicephalinae</taxon>
        <taxon>Dermacentor</taxon>
    </lineage>
</organism>
<keyword evidence="2" id="KW-1185">Reference proteome</keyword>
<accession>A0ACB8CI96</accession>
<proteinExistence type="predicted"/>
<comment type="caution">
    <text evidence="1">The sequence shown here is derived from an EMBL/GenBank/DDBJ whole genome shotgun (WGS) entry which is preliminary data.</text>
</comment>
<gene>
    <name evidence="1" type="ORF">HPB49_023761</name>
</gene>
<name>A0ACB8CI96_DERSI</name>
<evidence type="ECO:0000313" key="1">
    <source>
        <dbReference type="EMBL" id="KAH7942391.1"/>
    </source>
</evidence>
<sequence>MPKTKSIPSQPTATFCSGTERADASTHHLTETYNAAKQPHYGSCKYNPYGPPYGQSTFARRYTPRIYANTARRRAPPRDTFSGTVRHRRVTKKQCQLPSAARSSAESQATKETWSSTCLVSWNASGRKRRPHGFDATIKNLASLTKPNLVSLAEEFPVQKSMRKPAIIEAISKCGANDDEVEECWKAISQQLKEREVELKLKEMQLHNLERTDSFDIRGYMQPFKAGSDLTLYLVNFERTSTRAALAEETWSQRLLTLLPNEAVDVIARMQDEDARDYNKVKLQLRRRYSLSTEALRMKFRKTRHSQGESFSEFAYKSLPGRFRGTDRYRKPSIAAVSAISLTAAAAFTAMNGEQSPASPAGSARPPVPVPLTLSLSSAPEPSPAALAPAAELHACRQQQFILNRNISCDAMEPTNARIADQPPNSAIQPTQVRMDTTTPMQTNNPSGPASNAPELTAAQMMDITAPPLTSTQSSIQPTAFESTDTHATHGTVVSRFYSSNPFDVLNPGNNHIGDSNSAPTITPHFQAVWSSRAAEADNRPWQQQRKRTKIQASNLNTPPQLVTRTRQTVLLRPAERFAVSEIPHGALQDGVMAIGGPQTQDYRIRIQPEANLIAIDAWNPSLITRFLGLTTIQDVVRNFAFRPCEATPPDHASGIFHGFDVKYEGPTILAQIACRTHKPVAARPLDSQGRSKQLTKQHRSQHKVRIARPRQSPPPTRTNAPTALTNHNSEIIVSTFQPGDHSSQSPPPLSRHTTDSVEMAKTPSSPKPSSGSSLDFNRHQKISASSFSQ</sequence>
<reference evidence="1" key="1">
    <citation type="submission" date="2020-05" db="EMBL/GenBank/DDBJ databases">
        <title>Large-scale comparative analyses of tick genomes elucidate their genetic diversity and vector capacities.</title>
        <authorList>
            <person name="Jia N."/>
            <person name="Wang J."/>
            <person name="Shi W."/>
            <person name="Du L."/>
            <person name="Sun Y."/>
            <person name="Zhan W."/>
            <person name="Jiang J."/>
            <person name="Wang Q."/>
            <person name="Zhang B."/>
            <person name="Ji P."/>
            <person name="Sakyi L.B."/>
            <person name="Cui X."/>
            <person name="Yuan T."/>
            <person name="Jiang B."/>
            <person name="Yang W."/>
            <person name="Lam T.T.-Y."/>
            <person name="Chang Q."/>
            <person name="Ding S."/>
            <person name="Wang X."/>
            <person name="Zhu J."/>
            <person name="Ruan X."/>
            <person name="Zhao L."/>
            <person name="Wei J."/>
            <person name="Que T."/>
            <person name="Du C."/>
            <person name="Cheng J."/>
            <person name="Dai P."/>
            <person name="Han X."/>
            <person name="Huang E."/>
            <person name="Gao Y."/>
            <person name="Liu J."/>
            <person name="Shao H."/>
            <person name="Ye R."/>
            <person name="Li L."/>
            <person name="Wei W."/>
            <person name="Wang X."/>
            <person name="Wang C."/>
            <person name="Yang T."/>
            <person name="Huo Q."/>
            <person name="Li W."/>
            <person name="Guo W."/>
            <person name="Chen H."/>
            <person name="Zhou L."/>
            <person name="Ni X."/>
            <person name="Tian J."/>
            <person name="Zhou Y."/>
            <person name="Sheng Y."/>
            <person name="Liu T."/>
            <person name="Pan Y."/>
            <person name="Xia L."/>
            <person name="Li J."/>
            <person name="Zhao F."/>
            <person name="Cao W."/>
        </authorList>
    </citation>
    <scope>NUCLEOTIDE SEQUENCE</scope>
    <source>
        <strain evidence="1">Dsil-2018</strain>
    </source>
</reference>
<evidence type="ECO:0000313" key="2">
    <source>
        <dbReference type="Proteomes" id="UP000821865"/>
    </source>
</evidence>
<dbReference type="Proteomes" id="UP000821865">
    <property type="component" value="Chromosome 7"/>
</dbReference>
<dbReference type="EMBL" id="CM023476">
    <property type="protein sequence ID" value="KAH7942391.1"/>
    <property type="molecule type" value="Genomic_DNA"/>
</dbReference>